<organism evidence="1 2">
    <name type="scientific">Salmonella schwarzengrund (strain CVM19633)</name>
    <dbReference type="NCBI Taxonomy" id="439843"/>
    <lineage>
        <taxon>Bacteria</taxon>
        <taxon>Pseudomonadati</taxon>
        <taxon>Pseudomonadota</taxon>
        <taxon>Gammaproteobacteria</taxon>
        <taxon>Enterobacterales</taxon>
        <taxon>Enterobacteriaceae</taxon>
        <taxon>Salmonella</taxon>
    </lineage>
</organism>
<evidence type="ECO:0000313" key="2">
    <source>
        <dbReference type="Proteomes" id="UP000001865"/>
    </source>
</evidence>
<name>A0A0N1TUM7_SALSV</name>
<dbReference type="Proteomes" id="UP000001865">
    <property type="component" value="Chromosome"/>
</dbReference>
<reference evidence="1 2" key="1">
    <citation type="journal article" date="2011" name="J. Bacteriol.">
        <title>Comparative genomics of 28 Salmonella enterica isolates: evidence for CRISPR-mediated adaptive sublineage evolution.</title>
        <authorList>
            <person name="Fricke W.F."/>
            <person name="Mammel M.K."/>
            <person name="McDermott P.F."/>
            <person name="Tartera C."/>
            <person name="White D.G."/>
            <person name="Leclerc J.E."/>
            <person name="Ravel J."/>
            <person name="Cebula T.A."/>
        </authorList>
    </citation>
    <scope>NUCLEOTIDE SEQUENCE [LARGE SCALE GENOMIC DNA]</scope>
    <source>
        <strain evidence="1 2">CVM19633</strain>
    </source>
</reference>
<dbReference type="EMBL" id="CP001127">
    <property type="protein sequence ID" value="ACF89217.1"/>
    <property type="molecule type" value="Genomic_DNA"/>
</dbReference>
<dbReference type="KEGG" id="sew:SeSA_A0632"/>
<sequence>MRGEIKQRHNVTVDSLLAELEEARQKALSAETPQSSAAVAATMGKAKLVGLDKQIIDHTSSDGTMATKPTTIRLVGVDPANGKPS</sequence>
<dbReference type="HOGENOM" id="CLU_064914_7_1_6"/>
<accession>A0A0N1TUM7</accession>
<evidence type="ECO:0000313" key="1">
    <source>
        <dbReference type="EMBL" id="ACF89217.1"/>
    </source>
</evidence>
<proteinExistence type="predicted"/>
<dbReference type="AlphaFoldDB" id="A0A0N1TUM7"/>
<protein>
    <submittedName>
        <fullName evidence="1">Gp1</fullName>
    </submittedName>
</protein>
<gene>
    <name evidence="1" type="ordered locus">SeSA_A0632</name>
</gene>